<feature type="domain" description="Trafficking protein particle complex subunit 13 middle" evidence="1">
    <location>
        <begin position="208"/>
        <end position="305"/>
    </location>
</feature>
<dbReference type="PANTHER" id="PTHR13134:SF3">
    <property type="entry name" value="TRAFFICKING PROTEIN PARTICLE COMPLEX SUBUNIT 13"/>
    <property type="match status" value="1"/>
</dbReference>
<dbReference type="EMBL" id="CAMPGE010017377">
    <property type="protein sequence ID" value="CAI2375870.1"/>
    <property type="molecule type" value="Genomic_DNA"/>
</dbReference>
<evidence type="ECO:0000313" key="3">
    <source>
        <dbReference type="Proteomes" id="UP001295684"/>
    </source>
</evidence>
<accession>A0AAD1XND2</accession>
<reference evidence="2" key="1">
    <citation type="submission" date="2023-07" db="EMBL/GenBank/DDBJ databases">
        <authorList>
            <consortium name="AG Swart"/>
            <person name="Singh M."/>
            <person name="Singh A."/>
            <person name="Seah K."/>
            <person name="Emmerich C."/>
        </authorList>
    </citation>
    <scope>NUCLEOTIDE SEQUENCE</scope>
    <source>
        <strain evidence="2">DP1</strain>
    </source>
</reference>
<protein>
    <recommendedName>
        <fullName evidence="1">Trafficking protein particle complex subunit 13 middle domain-containing protein</fullName>
    </recommendedName>
</protein>
<dbReference type="Pfam" id="PF23647">
    <property type="entry name" value="TRAPPC13_M"/>
    <property type="match status" value="1"/>
</dbReference>
<proteinExistence type="predicted"/>
<dbReference type="PANTHER" id="PTHR13134">
    <property type="entry name" value="TRAFFICKING PROTEIN PARTICLE COMPLEX SUBUNIT 13"/>
    <property type="match status" value="1"/>
</dbReference>
<name>A0AAD1XND2_EUPCR</name>
<dbReference type="GO" id="GO:1990072">
    <property type="term" value="C:TRAPPIII protein complex"/>
    <property type="evidence" value="ECO:0007669"/>
    <property type="project" value="TreeGrafter"/>
</dbReference>
<organism evidence="2 3">
    <name type="scientific">Euplotes crassus</name>
    <dbReference type="NCBI Taxonomy" id="5936"/>
    <lineage>
        <taxon>Eukaryota</taxon>
        <taxon>Sar</taxon>
        <taxon>Alveolata</taxon>
        <taxon>Ciliophora</taxon>
        <taxon>Intramacronucleata</taxon>
        <taxon>Spirotrichea</taxon>
        <taxon>Hypotrichia</taxon>
        <taxon>Euplotida</taxon>
        <taxon>Euplotidae</taxon>
        <taxon>Moneuplotes</taxon>
    </lineage>
</organism>
<dbReference type="InterPro" id="IPR055429">
    <property type="entry name" value="TRAPPC13_M"/>
</dbReference>
<evidence type="ECO:0000313" key="2">
    <source>
        <dbReference type="EMBL" id="CAI2375870.1"/>
    </source>
</evidence>
<keyword evidence="3" id="KW-1185">Reference proteome</keyword>
<dbReference type="Proteomes" id="UP001295684">
    <property type="component" value="Unassembled WGS sequence"/>
</dbReference>
<dbReference type="AlphaFoldDB" id="A0AAD1XND2"/>
<sequence>MDKFGQLLQAKIKRLGKSTTVLDKPTFSSENKVGIPTSDIILTSNSTTIHPDAVKIGDKNFYVSEFGKVYTGEIFRGLIILSNKDKDYPLNNIRIDVLATYQNKNITKTLTSKTIPSIEKGGSFYQIVEIQADYTDTYVIEIKSRYQCQQFKNQLNNLNIDAMTPSQRAKYQNKESFQINFVERDVYRNFNKKFKFQTKSPFNVTQNTVIRKNKYFMEMTLENESTNLFLQSVHLSVTNPNLTCIDLNQKDEEDEIVGSTMKKKEIRSYLYIFEPKDGQKIKSEDNAGIGTVELHWQNIFGDPGGIVFGPFIYINETD</sequence>
<gene>
    <name evidence="2" type="ORF">ECRASSUSDP1_LOCUS17236</name>
</gene>
<evidence type="ECO:0000259" key="1">
    <source>
        <dbReference type="Pfam" id="PF23647"/>
    </source>
</evidence>
<dbReference type="InterPro" id="IPR010378">
    <property type="entry name" value="TRAPPC13"/>
</dbReference>
<comment type="caution">
    <text evidence="2">The sequence shown here is derived from an EMBL/GenBank/DDBJ whole genome shotgun (WGS) entry which is preliminary data.</text>
</comment>